<organism evidence="2 3">
    <name type="scientific">Brevundimonas aurifodinae</name>
    <dbReference type="NCBI Taxonomy" id="1508312"/>
    <lineage>
        <taxon>Bacteria</taxon>
        <taxon>Pseudomonadati</taxon>
        <taxon>Pseudomonadota</taxon>
        <taxon>Alphaproteobacteria</taxon>
        <taxon>Caulobacterales</taxon>
        <taxon>Caulobacteraceae</taxon>
        <taxon>Brevundimonas</taxon>
    </lineage>
</organism>
<proteinExistence type="predicted"/>
<name>A0ABV1NR61_9CAUL</name>
<comment type="caution">
    <text evidence="2">The sequence shown here is derived from an EMBL/GenBank/DDBJ whole genome shotgun (WGS) entry which is preliminary data.</text>
</comment>
<dbReference type="Proteomes" id="UP001445732">
    <property type="component" value="Unassembled WGS sequence"/>
</dbReference>
<dbReference type="Gene3D" id="3.40.1440.10">
    <property type="entry name" value="GIY-YIG endonuclease"/>
    <property type="match status" value="1"/>
</dbReference>
<feature type="domain" description="GIY-YIG" evidence="1">
    <location>
        <begin position="6"/>
        <end position="55"/>
    </location>
</feature>
<dbReference type="InterPro" id="IPR000305">
    <property type="entry name" value="GIY-YIG_endonuc"/>
</dbReference>
<evidence type="ECO:0000313" key="2">
    <source>
        <dbReference type="EMBL" id="MEQ7156137.1"/>
    </source>
</evidence>
<protein>
    <submittedName>
        <fullName evidence="2">GIY-YIG nuclease family protein</fullName>
    </submittedName>
</protein>
<dbReference type="RefSeq" id="WP_349685288.1">
    <property type="nucleotide sequence ID" value="NZ_JBEGDD010000011.1"/>
</dbReference>
<sequence length="55" mass="6004">MVAADAVIAVYMMASRRNGTIYTGVTSALVTRVWQHKTGLTKGFAEELGCKTLVW</sequence>
<dbReference type="Pfam" id="PF01541">
    <property type="entry name" value="GIY-YIG"/>
    <property type="match status" value="1"/>
</dbReference>
<gene>
    <name evidence="2" type="ORF">ABN401_13015</name>
</gene>
<dbReference type="InterPro" id="IPR035901">
    <property type="entry name" value="GIY-YIG_endonuc_sf"/>
</dbReference>
<reference evidence="2 3" key="1">
    <citation type="submission" date="2024-06" db="EMBL/GenBank/DDBJ databases">
        <title>Brevundimonas sp. C11.</title>
        <authorList>
            <person name="Maltman C."/>
        </authorList>
    </citation>
    <scope>NUCLEOTIDE SEQUENCE [LARGE SCALE GENOMIC DNA]</scope>
    <source>
        <strain evidence="2 3">C11</strain>
    </source>
</reference>
<evidence type="ECO:0000259" key="1">
    <source>
        <dbReference type="PROSITE" id="PS50164"/>
    </source>
</evidence>
<dbReference type="SUPFAM" id="SSF82771">
    <property type="entry name" value="GIY-YIG endonuclease"/>
    <property type="match status" value="1"/>
</dbReference>
<evidence type="ECO:0000313" key="3">
    <source>
        <dbReference type="Proteomes" id="UP001445732"/>
    </source>
</evidence>
<dbReference type="PROSITE" id="PS50164">
    <property type="entry name" value="GIY_YIG"/>
    <property type="match status" value="1"/>
</dbReference>
<dbReference type="EMBL" id="JBEGDD010000011">
    <property type="protein sequence ID" value="MEQ7156137.1"/>
    <property type="molecule type" value="Genomic_DNA"/>
</dbReference>
<accession>A0ABV1NR61</accession>
<keyword evidence="3" id="KW-1185">Reference proteome</keyword>